<sequence length="195" mass="21652">MNNNSQKPAKPWYKKWWVWVLVVFGLVIAVNAVSGEEDDSASNQSITTATQDSSSSNGDGTLKSNYNVGEVANYKGYKFKINKVTFYNGNEFDTPKDGNRYVICNVTIKNDTDEKQPYNSFDFKLNANGNSTNMMEVVTNEKYTNNTLNSGDLDPGASVTGNLIGQAKQDADLKLEYQPSIWDDKTVKVDINESA</sequence>
<feature type="domain" description="DUF4352" evidence="3">
    <location>
        <begin position="66"/>
        <end position="185"/>
    </location>
</feature>
<evidence type="ECO:0000313" key="4">
    <source>
        <dbReference type="EMBL" id="AFR99147.1"/>
    </source>
</evidence>
<dbReference type="OrthoDB" id="2136626at2"/>
<dbReference type="AlphaFoldDB" id="J9VXF2"/>
<dbReference type="Pfam" id="PF11611">
    <property type="entry name" value="DUF4352"/>
    <property type="match status" value="1"/>
</dbReference>
<dbReference type="PATRIC" id="fig|1071400.3.peg.33"/>
<keyword evidence="1" id="KW-0732">Signal</keyword>
<keyword evidence="5" id="KW-1185">Reference proteome</keyword>
<reference evidence="4 5" key="1">
    <citation type="journal article" date="2012" name="J. Biotechnol.">
        <title>Insights into the completely annotated genome of Lactobacillus buchneri CD034, a strain isolated from stable grass silage.</title>
        <authorList>
            <person name="Heinl S."/>
            <person name="Wibberg D."/>
            <person name="Eikmeyer F."/>
            <person name="Szczepanowski R."/>
            <person name="Blom J."/>
            <person name="Linke B."/>
            <person name="Goesmann A."/>
            <person name="Grabherr R."/>
            <person name="Schwab H."/>
            <person name="Puhler A."/>
            <person name="Schluter A."/>
        </authorList>
    </citation>
    <scope>NUCLEOTIDE SEQUENCE [LARGE SCALE GENOMIC DNA]</scope>
    <source>
        <strain evidence="4 5">CD034</strain>
    </source>
</reference>
<organism evidence="4 5">
    <name type="scientific">Lentilactobacillus buchneri subsp. silagei CD034</name>
    <dbReference type="NCBI Taxonomy" id="1071400"/>
    <lineage>
        <taxon>Bacteria</taxon>
        <taxon>Bacillati</taxon>
        <taxon>Bacillota</taxon>
        <taxon>Bacilli</taxon>
        <taxon>Lactobacillales</taxon>
        <taxon>Lactobacillaceae</taxon>
        <taxon>Lentilactobacillus</taxon>
        <taxon>Lentilactobacillus buchneri subsp. silagei</taxon>
    </lineage>
</organism>
<dbReference type="STRING" id="1071400.LBUCD034_0034"/>
<name>J9VXF2_LENBU</name>
<dbReference type="KEGG" id="lbn:LBUCD034_0034"/>
<dbReference type="InterPro" id="IPR029050">
    <property type="entry name" value="Immunoprotect_excell_Ig-like"/>
</dbReference>
<dbReference type="Proteomes" id="UP000007332">
    <property type="component" value="Chromosome"/>
</dbReference>
<proteinExistence type="predicted"/>
<feature type="compositionally biased region" description="Polar residues" evidence="2">
    <location>
        <begin position="41"/>
        <end position="62"/>
    </location>
</feature>
<gene>
    <name evidence="4" type="ORF">LBUCD034_0034</name>
</gene>
<dbReference type="EMBL" id="CP003043">
    <property type="protein sequence ID" value="AFR99147.1"/>
    <property type="molecule type" value="Genomic_DNA"/>
</dbReference>
<evidence type="ECO:0000259" key="3">
    <source>
        <dbReference type="Pfam" id="PF11611"/>
    </source>
</evidence>
<dbReference type="InterPro" id="IPR029051">
    <property type="entry name" value="DUF4352"/>
</dbReference>
<evidence type="ECO:0000313" key="5">
    <source>
        <dbReference type="Proteomes" id="UP000007332"/>
    </source>
</evidence>
<dbReference type="eggNOG" id="ENOG50331GC">
    <property type="taxonomic scope" value="Bacteria"/>
</dbReference>
<evidence type="ECO:0000256" key="1">
    <source>
        <dbReference type="ARBA" id="ARBA00022729"/>
    </source>
</evidence>
<dbReference type="RefSeq" id="WP_014939053.1">
    <property type="nucleotide sequence ID" value="NC_018610.1"/>
</dbReference>
<accession>J9VXF2</accession>
<protein>
    <recommendedName>
        <fullName evidence="3">DUF4352 domain-containing protein</fullName>
    </recommendedName>
</protein>
<dbReference type="HOGENOM" id="CLU_072584_0_0_9"/>
<feature type="region of interest" description="Disordered" evidence="2">
    <location>
        <begin position="38"/>
        <end position="62"/>
    </location>
</feature>
<dbReference type="Gene3D" id="2.60.40.1240">
    <property type="match status" value="1"/>
</dbReference>
<evidence type="ECO:0000256" key="2">
    <source>
        <dbReference type="SAM" id="MobiDB-lite"/>
    </source>
</evidence>